<name>A0A9W8DX12_9FUNG</name>
<evidence type="ECO:0000313" key="2">
    <source>
        <dbReference type="EMBL" id="KAJ1921818.1"/>
    </source>
</evidence>
<comment type="caution">
    <text evidence="2">The sequence shown here is derived from an EMBL/GenBank/DDBJ whole genome shotgun (WGS) entry which is preliminary data.</text>
</comment>
<feature type="region of interest" description="Disordered" evidence="1">
    <location>
        <begin position="1"/>
        <end position="66"/>
    </location>
</feature>
<gene>
    <name evidence="2" type="ORF">IWQ60_006677</name>
</gene>
<reference evidence="2" key="1">
    <citation type="submission" date="2022-07" db="EMBL/GenBank/DDBJ databases">
        <title>Phylogenomic reconstructions and comparative analyses of Kickxellomycotina fungi.</title>
        <authorList>
            <person name="Reynolds N.K."/>
            <person name="Stajich J.E."/>
            <person name="Barry K."/>
            <person name="Grigoriev I.V."/>
            <person name="Crous P."/>
            <person name="Smith M.E."/>
        </authorList>
    </citation>
    <scope>NUCLEOTIDE SEQUENCE</scope>
    <source>
        <strain evidence="2">RSA 861</strain>
    </source>
</reference>
<dbReference type="Proteomes" id="UP001150569">
    <property type="component" value="Unassembled WGS sequence"/>
</dbReference>
<evidence type="ECO:0000313" key="3">
    <source>
        <dbReference type="Proteomes" id="UP001150569"/>
    </source>
</evidence>
<feature type="compositionally biased region" description="Basic and acidic residues" evidence="1">
    <location>
        <begin position="8"/>
        <end position="24"/>
    </location>
</feature>
<keyword evidence="3" id="KW-1185">Reference proteome</keyword>
<dbReference type="EMBL" id="JANBPT010000410">
    <property type="protein sequence ID" value="KAJ1921818.1"/>
    <property type="molecule type" value="Genomic_DNA"/>
</dbReference>
<feature type="region of interest" description="Disordered" evidence="1">
    <location>
        <begin position="80"/>
        <end position="117"/>
    </location>
</feature>
<organism evidence="2 3">
    <name type="scientific">Tieghemiomyces parasiticus</name>
    <dbReference type="NCBI Taxonomy" id="78921"/>
    <lineage>
        <taxon>Eukaryota</taxon>
        <taxon>Fungi</taxon>
        <taxon>Fungi incertae sedis</taxon>
        <taxon>Zoopagomycota</taxon>
        <taxon>Kickxellomycotina</taxon>
        <taxon>Dimargaritomycetes</taxon>
        <taxon>Dimargaritales</taxon>
        <taxon>Dimargaritaceae</taxon>
        <taxon>Tieghemiomyces</taxon>
    </lineage>
</organism>
<dbReference type="AlphaFoldDB" id="A0A9W8DX12"/>
<feature type="compositionally biased region" description="Polar residues" evidence="1">
    <location>
        <begin position="40"/>
        <end position="50"/>
    </location>
</feature>
<sequence>MKCTLGRSTDKLVDNDGKGADGKVEASGGSRQSPPPYQQRVATSHSSLTRSVDPITPAAEPDSVSEVEAKHICTTTALPTEHLPNIDGYSHTDAASRLVNPATDQLNAKGPPPPYSE</sequence>
<evidence type="ECO:0000256" key="1">
    <source>
        <dbReference type="SAM" id="MobiDB-lite"/>
    </source>
</evidence>
<proteinExistence type="predicted"/>
<protein>
    <submittedName>
        <fullName evidence="2">Uncharacterized protein</fullName>
    </submittedName>
</protein>
<accession>A0A9W8DX12</accession>